<dbReference type="PROSITE" id="PS51186">
    <property type="entry name" value="GNAT"/>
    <property type="match status" value="1"/>
</dbReference>
<keyword evidence="1 4" id="KW-0808">Transferase</keyword>
<dbReference type="EMBL" id="VTEG01000001">
    <property type="protein sequence ID" value="TYS01703.1"/>
    <property type="molecule type" value="Genomic_DNA"/>
</dbReference>
<dbReference type="Gene3D" id="3.40.630.30">
    <property type="match status" value="1"/>
</dbReference>
<protein>
    <submittedName>
        <fullName evidence="4">GNAT family N-acetyltransferase</fullName>
    </submittedName>
</protein>
<dbReference type="Pfam" id="PF00583">
    <property type="entry name" value="Acetyltransf_1"/>
    <property type="match status" value="1"/>
</dbReference>
<keyword evidence="2" id="KW-0012">Acyltransferase</keyword>
<evidence type="ECO:0000259" key="3">
    <source>
        <dbReference type="PROSITE" id="PS51186"/>
    </source>
</evidence>
<dbReference type="InterPro" id="IPR016181">
    <property type="entry name" value="Acyl_CoA_acyltransferase"/>
</dbReference>
<dbReference type="InterPro" id="IPR000182">
    <property type="entry name" value="GNAT_dom"/>
</dbReference>
<gene>
    <name evidence="4" type="ORF">FZC84_02680</name>
</gene>
<dbReference type="RefSeq" id="WP_113929403.1">
    <property type="nucleotide sequence ID" value="NZ_VTEG01000001.1"/>
</dbReference>
<dbReference type="Proteomes" id="UP000325182">
    <property type="component" value="Unassembled WGS sequence"/>
</dbReference>
<dbReference type="PANTHER" id="PTHR43420">
    <property type="entry name" value="ACETYLTRANSFERASE"/>
    <property type="match status" value="1"/>
</dbReference>
<dbReference type="SUPFAM" id="SSF55729">
    <property type="entry name" value="Acyl-CoA N-acyltransferases (Nat)"/>
    <property type="match status" value="1"/>
</dbReference>
<dbReference type="AlphaFoldDB" id="A0A5D4MJ05"/>
<feature type="domain" description="N-acetyltransferase" evidence="3">
    <location>
        <begin position="1"/>
        <end position="166"/>
    </location>
</feature>
<sequence>MIRELTAEDAQKYWDLRLEALINNGEAFAVTYEESTSRSNPVERVRNNLVSSGSTTLGAFIDGKLAGNVTILFNSLEKMKHKGSIVAMYVSPSSRKLGIGSALLSEAEKTAKQSGVERLQLTVVTSNSSAIKLYERAGYSSYGVEKHAMKANGEYLDEMWMSKELL</sequence>
<dbReference type="GO" id="GO:0016747">
    <property type="term" value="F:acyltransferase activity, transferring groups other than amino-acyl groups"/>
    <property type="evidence" value="ECO:0007669"/>
    <property type="project" value="InterPro"/>
</dbReference>
<dbReference type="PANTHER" id="PTHR43420:SF47">
    <property type="entry name" value="N-ACETYLTRANSFERASE DOMAIN-CONTAINING PROTEIN"/>
    <property type="match status" value="1"/>
</dbReference>
<proteinExistence type="predicted"/>
<name>A0A5D4MJ05_9BACI</name>
<accession>A0A5D4MJ05</accession>
<evidence type="ECO:0000313" key="5">
    <source>
        <dbReference type="Proteomes" id="UP000325182"/>
    </source>
</evidence>
<evidence type="ECO:0000313" key="4">
    <source>
        <dbReference type="EMBL" id="TYS01703.1"/>
    </source>
</evidence>
<organism evidence="4 5">
    <name type="scientific">Rossellomorea vietnamensis</name>
    <dbReference type="NCBI Taxonomy" id="218284"/>
    <lineage>
        <taxon>Bacteria</taxon>
        <taxon>Bacillati</taxon>
        <taxon>Bacillota</taxon>
        <taxon>Bacilli</taxon>
        <taxon>Bacillales</taxon>
        <taxon>Bacillaceae</taxon>
        <taxon>Rossellomorea</taxon>
    </lineage>
</organism>
<dbReference type="CDD" id="cd04301">
    <property type="entry name" value="NAT_SF"/>
    <property type="match status" value="1"/>
</dbReference>
<evidence type="ECO:0000256" key="1">
    <source>
        <dbReference type="ARBA" id="ARBA00022679"/>
    </source>
</evidence>
<comment type="caution">
    <text evidence="4">The sequence shown here is derived from an EMBL/GenBank/DDBJ whole genome shotgun (WGS) entry which is preliminary data.</text>
</comment>
<reference evidence="4 5" key="1">
    <citation type="submission" date="2019-08" db="EMBL/GenBank/DDBJ databases">
        <title>Bacillus genomes from the desert of Cuatro Cienegas, Coahuila.</title>
        <authorList>
            <person name="Olmedo-Alvarez G."/>
        </authorList>
    </citation>
    <scope>NUCLEOTIDE SEQUENCE [LARGE SCALE GENOMIC DNA]</scope>
    <source>
        <strain evidence="4 5">CH128b_4D</strain>
    </source>
</reference>
<evidence type="ECO:0000256" key="2">
    <source>
        <dbReference type="ARBA" id="ARBA00023315"/>
    </source>
</evidence>
<dbReference type="InterPro" id="IPR050680">
    <property type="entry name" value="YpeA/RimI_acetyltransf"/>
</dbReference>